<keyword evidence="1 4" id="KW-0812">Transmembrane</keyword>
<name>A0AA36H0D2_CYLNA</name>
<organism evidence="5 6">
    <name type="scientific">Cylicocyclus nassatus</name>
    <name type="common">Nematode worm</name>
    <dbReference type="NCBI Taxonomy" id="53992"/>
    <lineage>
        <taxon>Eukaryota</taxon>
        <taxon>Metazoa</taxon>
        <taxon>Ecdysozoa</taxon>
        <taxon>Nematoda</taxon>
        <taxon>Chromadorea</taxon>
        <taxon>Rhabditida</taxon>
        <taxon>Rhabditina</taxon>
        <taxon>Rhabditomorpha</taxon>
        <taxon>Strongyloidea</taxon>
        <taxon>Strongylidae</taxon>
        <taxon>Cylicocyclus</taxon>
    </lineage>
</organism>
<protein>
    <recommendedName>
        <fullName evidence="4">Copper transport protein</fullName>
    </recommendedName>
</protein>
<dbReference type="PANTHER" id="PTHR12483">
    <property type="entry name" value="SOLUTE CARRIER FAMILY 31 COPPER TRANSPORTERS"/>
    <property type="match status" value="1"/>
</dbReference>
<dbReference type="Pfam" id="PF04145">
    <property type="entry name" value="Ctr"/>
    <property type="match status" value="2"/>
</dbReference>
<evidence type="ECO:0000256" key="1">
    <source>
        <dbReference type="ARBA" id="ARBA00022692"/>
    </source>
</evidence>
<dbReference type="GO" id="GO:0016020">
    <property type="term" value="C:membrane"/>
    <property type="evidence" value="ECO:0007669"/>
    <property type="project" value="UniProtKB-SubCell"/>
</dbReference>
<feature type="transmembrane region" description="Helical" evidence="4">
    <location>
        <begin position="80"/>
        <end position="100"/>
    </location>
</feature>
<evidence type="ECO:0000256" key="3">
    <source>
        <dbReference type="ARBA" id="ARBA00023136"/>
    </source>
</evidence>
<dbReference type="InterPro" id="IPR007274">
    <property type="entry name" value="Cop_transporter"/>
</dbReference>
<keyword evidence="4" id="KW-0406">Ion transport</keyword>
<feature type="transmembrane region" description="Helical" evidence="4">
    <location>
        <begin position="39"/>
        <end position="59"/>
    </location>
</feature>
<feature type="transmembrane region" description="Helical" evidence="4">
    <location>
        <begin position="106"/>
        <end position="125"/>
    </location>
</feature>
<gene>
    <name evidence="5" type="ORF">CYNAS_LOCUS13703</name>
</gene>
<keyword evidence="6" id="KW-1185">Reference proteome</keyword>
<keyword evidence="4" id="KW-0186">Copper</keyword>
<comment type="similarity">
    <text evidence="4">Belongs to the copper transporter (Ctr) (TC 1.A.56) family. SLC31A subfamily.</text>
</comment>
<keyword evidence="2 4" id="KW-1133">Transmembrane helix</keyword>
<dbReference type="Proteomes" id="UP001176961">
    <property type="component" value="Unassembled WGS sequence"/>
</dbReference>
<keyword evidence="4" id="KW-0187">Copper transport</keyword>
<proteinExistence type="inferred from homology"/>
<keyword evidence="3 4" id="KW-0472">Membrane</keyword>
<dbReference type="AlphaFoldDB" id="A0AA36H0D2"/>
<evidence type="ECO:0000313" key="5">
    <source>
        <dbReference type="EMBL" id="CAJ0601720.1"/>
    </source>
</evidence>
<evidence type="ECO:0000256" key="2">
    <source>
        <dbReference type="ARBA" id="ARBA00022989"/>
    </source>
</evidence>
<comment type="subcellular location">
    <subcellularLocation>
        <location evidence="4">Membrane</location>
        <topology evidence="4">Multi-pass membrane protein</topology>
    </subcellularLocation>
</comment>
<evidence type="ECO:0000313" key="6">
    <source>
        <dbReference type="Proteomes" id="UP001176961"/>
    </source>
</evidence>
<dbReference type="PANTHER" id="PTHR12483:SF31">
    <property type="entry name" value="COPPER TRANSPORT PROTEIN"/>
    <property type="match status" value="1"/>
</dbReference>
<reference evidence="5" key="1">
    <citation type="submission" date="2023-07" db="EMBL/GenBank/DDBJ databases">
        <authorList>
            <consortium name="CYATHOMIX"/>
        </authorList>
    </citation>
    <scope>NUCLEOTIDE SEQUENCE</scope>
    <source>
        <strain evidence="5">N/A</strain>
    </source>
</reference>
<accession>A0AA36H0D2</accession>
<dbReference type="GO" id="GO:0005375">
    <property type="term" value="F:copper ion transmembrane transporter activity"/>
    <property type="evidence" value="ECO:0007669"/>
    <property type="project" value="UniProtKB-UniRule"/>
</dbReference>
<dbReference type="EMBL" id="CATQJL010000305">
    <property type="protein sequence ID" value="CAJ0601720.1"/>
    <property type="molecule type" value="Genomic_DNA"/>
</dbReference>
<sequence>MDHGGDHGGKKRRMWMWFHTVTNDTLLFQDWWIQDTKTMIWSCVVIFVLAIVLEALRWLRWVAHVRRMEEKTWCSHLLNTSHYVDTLLFFAHCVLAYVLMLAFMTFSLWLCLSLCLGLAVGYYIFGTKRFKICE</sequence>
<comment type="caution">
    <text evidence="5">The sequence shown here is derived from an EMBL/GenBank/DDBJ whole genome shotgun (WGS) entry which is preliminary data.</text>
</comment>
<keyword evidence="4" id="KW-0813">Transport</keyword>
<evidence type="ECO:0000256" key="4">
    <source>
        <dbReference type="RuleBase" id="RU367022"/>
    </source>
</evidence>